<dbReference type="PANTHER" id="PTHR21654">
    <property type="entry name" value="FI21293P1"/>
    <property type="match status" value="1"/>
</dbReference>
<evidence type="ECO:0000313" key="9">
    <source>
        <dbReference type="EMBL" id="KAJ0965325.1"/>
    </source>
</evidence>
<dbReference type="GO" id="GO:0005634">
    <property type="term" value="C:nucleus"/>
    <property type="evidence" value="ECO:0007669"/>
    <property type="project" value="UniProtKB-SubCell"/>
</dbReference>
<gene>
    <name evidence="9" type="ORF">J5N97_026463</name>
</gene>
<evidence type="ECO:0000259" key="8">
    <source>
        <dbReference type="PROSITE" id="PS50090"/>
    </source>
</evidence>
<keyword evidence="3" id="KW-0805">Transcription regulation</keyword>
<dbReference type="Proteomes" id="UP001085076">
    <property type="component" value="Miscellaneous, Linkage group lg08"/>
</dbReference>
<accession>A0A9D5H6T3</accession>
<keyword evidence="4" id="KW-0238">DNA-binding</keyword>
<dbReference type="Gene3D" id="1.10.10.60">
    <property type="entry name" value="Homeodomain-like"/>
    <property type="match status" value="1"/>
</dbReference>
<evidence type="ECO:0000256" key="3">
    <source>
        <dbReference type="ARBA" id="ARBA00023015"/>
    </source>
</evidence>
<reference evidence="9" key="2">
    <citation type="journal article" date="2022" name="Hortic Res">
        <title>The genome of Dioscorea zingiberensis sheds light on the biosynthesis, origin and evolution of the medicinally important diosgenin saponins.</title>
        <authorList>
            <person name="Li Y."/>
            <person name="Tan C."/>
            <person name="Li Z."/>
            <person name="Guo J."/>
            <person name="Li S."/>
            <person name="Chen X."/>
            <person name="Wang C."/>
            <person name="Dai X."/>
            <person name="Yang H."/>
            <person name="Song W."/>
            <person name="Hou L."/>
            <person name="Xu J."/>
            <person name="Tong Z."/>
            <person name="Xu A."/>
            <person name="Yuan X."/>
            <person name="Wang W."/>
            <person name="Yang Q."/>
            <person name="Chen L."/>
            <person name="Sun Z."/>
            <person name="Wang K."/>
            <person name="Pan B."/>
            <person name="Chen J."/>
            <person name="Bao Y."/>
            <person name="Liu F."/>
            <person name="Qi X."/>
            <person name="Gang D.R."/>
            <person name="Wen J."/>
            <person name="Li J."/>
        </authorList>
    </citation>
    <scope>NUCLEOTIDE SEQUENCE</scope>
    <source>
        <strain evidence="9">Dzin_1.0</strain>
    </source>
</reference>
<keyword evidence="7" id="KW-0175">Coiled coil</keyword>
<dbReference type="OrthoDB" id="691673at2759"/>
<feature type="domain" description="Myb-like" evidence="8">
    <location>
        <begin position="203"/>
        <end position="263"/>
    </location>
</feature>
<protein>
    <recommendedName>
        <fullName evidence="8">Myb-like domain-containing protein</fullName>
    </recommendedName>
</protein>
<dbReference type="AlphaFoldDB" id="A0A9D5H6T3"/>
<organism evidence="9 10">
    <name type="scientific">Dioscorea zingiberensis</name>
    <dbReference type="NCBI Taxonomy" id="325984"/>
    <lineage>
        <taxon>Eukaryota</taxon>
        <taxon>Viridiplantae</taxon>
        <taxon>Streptophyta</taxon>
        <taxon>Embryophyta</taxon>
        <taxon>Tracheophyta</taxon>
        <taxon>Spermatophyta</taxon>
        <taxon>Magnoliopsida</taxon>
        <taxon>Liliopsida</taxon>
        <taxon>Dioscoreales</taxon>
        <taxon>Dioscoreaceae</taxon>
        <taxon>Dioscorea</taxon>
    </lineage>
</organism>
<proteinExistence type="predicted"/>
<dbReference type="PANTHER" id="PTHR21654:SF84">
    <property type="entry name" value="SI:DKEY-66I24.7"/>
    <property type="match status" value="1"/>
</dbReference>
<name>A0A9D5H6T3_9LILI</name>
<dbReference type="InterPro" id="IPR001005">
    <property type="entry name" value="SANT/Myb"/>
</dbReference>
<evidence type="ECO:0000256" key="1">
    <source>
        <dbReference type="ARBA" id="ARBA00004123"/>
    </source>
</evidence>
<keyword evidence="2" id="KW-0677">Repeat</keyword>
<keyword evidence="6" id="KW-0539">Nucleus</keyword>
<feature type="coiled-coil region" evidence="7">
    <location>
        <begin position="162"/>
        <end position="189"/>
    </location>
</feature>
<dbReference type="Pfam" id="PF13837">
    <property type="entry name" value="Myb_DNA-bind_4"/>
    <property type="match status" value="1"/>
</dbReference>
<evidence type="ECO:0000256" key="7">
    <source>
        <dbReference type="SAM" id="Coils"/>
    </source>
</evidence>
<dbReference type="FunFam" id="1.10.10.60:FF:000061">
    <property type="entry name" value="Trihelix transcription factor GT-2"/>
    <property type="match status" value="1"/>
</dbReference>
<dbReference type="GO" id="GO:0003677">
    <property type="term" value="F:DNA binding"/>
    <property type="evidence" value="ECO:0007669"/>
    <property type="project" value="UniProtKB-KW"/>
</dbReference>
<evidence type="ECO:0000256" key="4">
    <source>
        <dbReference type="ARBA" id="ARBA00023125"/>
    </source>
</evidence>
<dbReference type="InterPro" id="IPR044822">
    <property type="entry name" value="Myb_DNA-bind_4"/>
</dbReference>
<sequence length="336" mass="39033">MVNKGVSVETNNIYNEQSLPLAIDLPPHCFEMCDGCNHDHPSSPILYGQPIRDDLQSIEFPFGNGWDEAELGTGPMLDLLARGFEEECYDNDVQKHEGISDRDNASVDSIEISEYNLFKEFEDLICGHNEPEKSKMKIKSIKEKMNFFEISMKNVMEKQEAIDKKLIEITQVQKKLLELMKQQTDHENEKTEIQMEDCFNVIKGNRWRKAEVDTLIRFRTGLEKNFQYPGTKYHLWKEISNRMYSIGYNRTAKKCKEKWDNINKYYKKAIENKNERPKKSSRCSYFHDLALFYNEDGDDQAMSNRGLEIEDNANEANSASNSIASEMENSFCDSIS</sequence>
<evidence type="ECO:0000256" key="2">
    <source>
        <dbReference type="ARBA" id="ARBA00022737"/>
    </source>
</evidence>
<dbReference type="CDD" id="cd12203">
    <property type="entry name" value="GT1"/>
    <property type="match status" value="1"/>
</dbReference>
<evidence type="ECO:0000256" key="5">
    <source>
        <dbReference type="ARBA" id="ARBA00023163"/>
    </source>
</evidence>
<keyword evidence="5" id="KW-0804">Transcription</keyword>
<dbReference type="EMBL" id="JAGGNH010000008">
    <property type="protein sequence ID" value="KAJ0965325.1"/>
    <property type="molecule type" value="Genomic_DNA"/>
</dbReference>
<comment type="caution">
    <text evidence="9">The sequence shown here is derived from an EMBL/GenBank/DDBJ whole genome shotgun (WGS) entry which is preliminary data.</text>
</comment>
<dbReference type="GO" id="GO:0006355">
    <property type="term" value="P:regulation of DNA-templated transcription"/>
    <property type="evidence" value="ECO:0007669"/>
    <property type="project" value="UniProtKB-ARBA"/>
</dbReference>
<dbReference type="PROSITE" id="PS50090">
    <property type="entry name" value="MYB_LIKE"/>
    <property type="match status" value="1"/>
</dbReference>
<evidence type="ECO:0000313" key="10">
    <source>
        <dbReference type="Proteomes" id="UP001085076"/>
    </source>
</evidence>
<keyword evidence="10" id="KW-1185">Reference proteome</keyword>
<comment type="subcellular location">
    <subcellularLocation>
        <location evidence="1">Nucleus</location>
    </subcellularLocation>
</comment>
<reference evidence="9" key="1">
    <citation type="submission" date="2021-03" db="EMBL/GenBank/DDBJ databases">
        <authorList>
            <person name="Li Z."/>
            <person name="Yang C."/>
        </authorList>
    </citation>
    <scope>NUCLEOTIDE SEQUENCE</scope>
    <source>
        <strain evidence="9">Dzin_1.0</strain>
        <tissue evidence="9">Leaf</tissue>
    </source>
</reference>
<evidence type="ECO:0000256" key="6">
    <source>
        <dbReference type="ARBA" id="ARBA00023242"/>
    </source>
</evidence>